<comment type="caution">
    <text evidence="1">The sequence shown here is derived from an EMBL/GenBank/DDBJ whole genome shotgun (WGS) entry which is preliminary data.</text>
</comment>
<keyword evidence="2" id="KW-1185">Reference proteome</keyword>
<dbReference type="AlphaFoldDB" id="A0A2W2EHM0"/>
<reference evidence="1 2" key="1">
    <citation type="submission" date="2018-01" db="EMBL/GenBank/DDBJ databases">
        <title>Draft genome sequence of Jishengella sp. NA12.</title>
        <authorList>
            <person name="Sahin N."/>
            <person name="Ay H."/>
            <person name="Saygin H."/>
        </authorList>
    </citation>
    <scope>NUCLEOTIDE SEQUENCE [LARGE SCALE GENOMIC DNA]</scope>
    <source>
        <strain evidence="1 2">NA12</strain>
    </source>
</reference>
<gene>
    <name evidence="1" type="ORF">C1I95_02575</name>
</gene>
<dbReference type="Proteomes" id="UP000248924">
    <property type="component" value="Unassembled WGS sequence"/>
</dbReference>
<dbReference type="EMBL" id="POTY01000007">
    <property type="protein sequence ID" value="PZG23786.1"/>
    <property type="molecule type" value="Genomic_DNA"/>
</dbReference>
<organism evidence="1 2">
    <name type="scientific">Micromonospora craterilacus</name>
    <dbReference type="NCBI Taxonomy" id="1655439"/>
    <lineage>
        <taxon>Bacteria</taxon>
        <taxon>Bacillati</taxon>
        <taxon>Actinomycetota</taxon>
        <taxon>Actinomycetes</taxon>
        <taxon>Micromonosporales</taxon>
        <taxon>Micromonosporaceae</taxon>
        <taxon>Micromonospora</taxon>
    </lineage>
</organism>
<accession>A0A2W2EHM0</accession>
<name>A0A2W2EHM0_9ACTN</name>
<proteinExistence type="predicted"/>
<evidence type="ECO:0000313" key="1">
    <source>
        <dbReference type="EMBL" id="PZG23786.1"/>
    </source>
</evidence>
<sequence>MTAKGCFNKYGDIWRIQDGFADGSQTFIYWENWLKDGSTWRPYRHGECNNNLGAPSWGSCNKDYYESSSTNYYGDKGSRIRFQTCRRAPLDNVCTPGSIDAAPWIHNNA</sequence>
<evidence type="ECO:0000313" key="2">
    <source>
        <dbReference type="Proteomes" id="UP000248924"/>
    </source>
</evidence>
<protein>
    <submittedName>
        <fullName evidence="1">Uncharacterized protein</fullName>
    </submittedName>
</protein>